<accession>T5AMN9</accession>
<dbReference type="InterPro" id="IPR046676">
    <property type="entry name" value="DUF6546"/>
</dbReference>
<proteinExistence type="predicted"/>
<dbReference type="OrthoDB" id="4802432at2759"/>
<dbReference type="Proteomes" id="UP000019374">
    <property type="component" value="Unassembled WGS sequence"/>
</dbReference>
<evidence type="ECO:0000259" key="1">
    <source>
        <dbReference type="Pfam" id="PF20183"/>
    </source>
</evidence>
<evidence type="ECO:0000313" key="3">
    <source>
        <dbReference type="Proteomes" id="UP000019374"/>
    </source>
</evidence>
<dbReference type="HOGENOM" id="CLU_023464_2_1_1"/>
<gene>
    <name evidence="2" type="ORF">OCS_01174</name>
</gene>
<name>T5AMN9_OPHSC</name>
<dbReference type="AlphaFoldDB" id="T5AMN9"/>
<protein>
    <submittedName>
        <fullName evidence="2">F-box domain-containing protein</fullName>
    </submittedName>
</protein>
<dbReference type="eggNOG" id="ENOG502SM97">
    <property type="taxonomic scope" value="Eukaryota"/>
</dbReference>
<evidence type="ECO:0000313" key="2">
    <source>
        <dbReference type="EMBL" id="EQL03103.1"/>
    </source>
</evidence>
<feature type="domain" description="DUF6546" evidence="1">
    <location>
        <begin position="283"/>
        <end position="464"/>
    </location>
</feature>
<reference evidence="2 3" key="1">
    <citation type="journal article" date="2013" name="Chin. Sci. Bull.">
        <title>Genome survey uncovers the secrets of sex and lifestyle in caterpillar fungus.</title>
        <authorList>
            <person name="Hu X."/>
            <person name="Zhang Y."/>
            <person name="Xiao G."/>
            <person name="Zheng P."/>
            <person name="Xia Y."/>
            <person name="Zhang X."/>
            <person name="St Leger R.J."/>
            <person name="Liu X."/>
            <person name="Wang C."/>
        </authorList>
    </citation>
    <scope>NUCLEOTIDE SEQUENCE [LARGE SCALE GENOMIC DNA]</scope>
    <source>
        <strain evidence="3">Co18 / CGMCC 3.14243</strain>
        <tissue evidence="2">Fruit-body</tissue>
    </source>
</reference>
<organism evidence="2 3">
    <name type="scientific">Ophiocordyceps sinensis (strain Co18 / CGMCC 3.14243)</name>
    <name type="common">Yarsagumba caterpillar fungus</name>
    <name type="synonym">Hirsutella sinensis</name>
    <dbReference type="NCBI Taxonomy" id="911162"/>
    <lineage>
        <taxon>Eukaryota</taxon>
        <taxon>Fungi</taxon>
        <taxon>Dikarya</taxon>
        <taxon>Ascomycota</taxon>
        <taxon>Pezizomycotina</taxon>
        <taxon>Sordariomycetes</taxon>
        <taxon>Hypocreomycetidae</taxon>
        <taxon>Hypocreales</taxon>
        <taxon>Ophiocordycipitaceae</taxon>
        <taxon>Ophiocordyceps</taxon>
    </lineage>
</organism>
<dbReference type="EMBL" id="KE652235">
    <property type="protein sequence ID" value="EQL03103.1"/>
    <property type="molecule type" value="Genomic_DNA"/>
</dbReference>
<sequence length="508" mass="59282">MTFWQKLPPELRNMIVHMVVETHCERTDPKSRAGYAIVSWEWNCIVEKRNFRRISLNHDRAQDFEKIFSDIKRRGYLQYLQVLFVLEEYDCDACKVPEDNATRKSVLRTVSKWKEAGRGGLAIELGAYSPSDSKHFFRDFRLEKEYPYRSLNDLDEGHEGYESWMQSRPTIDDKFHGWKANGQRQRLPPRGARKRLLGSAPLLHDFHGFDRRIKRRFPTVEAVTSLIITRQFYRNFDPRLIGSLVRNSFPRLRRFRHEWWYNIDIGPQRDVENHYTSSLLPAFPSTLRELCLYEDASYPLHKDVRTWPALQSFALRLLNATRNLEHLAISRVITARQFFETFVDTFDKNLDAMVKHPQGWPNLQTLALTTTELVPEKEASEGLLVLAAIAACFMPKLKCMELWSTGKKNGAIFRYVACGNTRGGPLITLTTCTDTSGRQWGLSHRVLDKWQRAARKHGQLAVTSVRRTMASGDVWDPDLESHTFLRGRILDKLSQYQRSWESRHVSEC</sequence>
<dbReference type="Pfam" id="PF20183">
    <property type="entry name" value="DUF6546"/>
    <property type="match status" value="1"/>
</dbReference>